<dbReference type="Gramene" id="GBG87440">
    <property type="protein sequence ID" value="GBG87440"/>
    <property type="gene ID" value="CBR_g45498"/>
</dbReference>
<dbReference type="Pfam" id="PF04937">
    <property type="entry name" value="DUF659"/>
    <property type="match status" value="1"/>
</dbReference>
<organism evidence="4 5">
    <name type="scientific">Chara braunii</name>
    <name type="common">Braun's stonewort</name>
    <dbReference type="NCBI Taxonomy" id="69332"/>
    <lineage>
        <taxon>Eukaryota</taxon>
        <taxon>Viridiplantae</taxon>
        <taxon>Streptophyta</taxon>
        <taxon>Charophyceae</taxon>
        <taxon>Charales</taxon>
        <taxon>Characeae</taxon>
        <taxon>Chara</taxon>
    </lineage>
</organism>
<dbReference type="STRING" id="69332.A0A388LYN5"/>
<feature type="domain" description="DUF659" evidence="2">
    <location>
        <begin position="1"/>
        <end position="115"/>
    </location>
</feature>
<feature type="compositionally biased region" description="Basic and acidic residues" evidence="1">
    <location>
        <begin position="590"/>
        <end position="606"/>
    </location>
</feature>
<gene>
    <name evidence="4" type="ORF">CBR_g45498</name>
</gene>
<evidence type="ECO:0000259" key="3">
    <source>
        <dbReference type="Pfam" id="PF05699"/>
    </source>
</evidence>
<dbReference type="SUPFAM" id="SSF53098">
    <property type="entry name" value="Ribonuclease H-like"/>
    <property type="match status" value="1"/>
</dbReference>
<dbReference type="AlphaFoldDB" id="A0A388LYN5"/>
<proteinExistence type="predicted"/>
<accession>A0A388LYN5</accession>
<keyword evidence="5" id="KW-1185">Reference proteome</keyword>
<dbReference type="OrthoDB" id="4951847at2759"/>
<evidence type="ECO:0000256" key="1">
    <source>
        <dbReference type="SAM" id="MobiDB-lite"/>
    </source>
</evidence>
<feature type="region of interest" description="Disordered" evidence="1">
    <location>
        <begin position="539"/>
        <end position="716"/>
    </location>
</feature>
<dbReference type="PANTHER" id="PTHR32166">
    <property type="entry name" value="OSJNBA0013A04.12 PROTEIN"/>
    <property type="match status" value="1"/>
</dbReference>
<evidence type="ECO:0000259" key="2">
    <source>
        <dbReference type="Pfam" id="PF04937"/>
    </source>
</evidence>
<name>A0A388LYN5_CHABU</name>
<dbReference type="Proteomes" id="UP000265515">
    <property type="component" value="Unassembled WGS sequence"/>
</dbReference>
<feature type="compositionally biased region" description="Low complexity" evidence="1">
    <location>
        <begin position="669"/>
        <end position="682"/>
    </location>
</feature>
<evidence type="ECO:0000313" key="4">
    <source>
        <dbReference type="EMBL" id="GBG87440.1"/>
    </source>
</evidence>
<dbReference type="InterPro" id="IPR008906">
    <property type="entry name" value="HATC_C_dom"/>
</dbReference>
<dbReference type="InterPro" id="IPR012337">
    <property type="entry name" value="RNaseH-like_sf"/>
</dbReference>
<comment type="caution">
    <text evidence="4">The sequence shown here is derived from an EMBL/GenBank/DDBJ whole genome shotgun (WGS) entry which is preliminary data.</text>
</comment>
<dbReference type="GO" id="GO:0046983">
    <property type="term" value="F:protein dimerization activity"/>
    <property type="evidence" value="ECO:0007669"/>
    <property type="project" value="InterPro"/>
</dbReference>
<feature type="domain" description="HAT C-terminal dimerisation" evidence="3">
    <location>
        <begin position="334"/>
        <end position="398"/>
    </location>
</feature>
<dbReference type="InterPro" id="IPR007021">
    <property type="entry name" value="DUF659"/>
</dbReference>
<dbReference type="PANTHER" id="PTHR32166:SF123">
    <property type="entry name" value="BED-TYPE DOMAIN-CONTAINING PROTEIN"/>
    <property type="match status" value="1"/>
</dbReference>
<reference evidence="4 5" key="1">
    <citation type="journal article" date="2018" name="Cell">
        <title>The Chara Genome: Secondary Complexity and Implications for Plant Terrestrialization.</title>
        <authorList>
            <person name="Nishiyama T."/>
            <person name="Sakayama H."/>
            <person name="Vries J.D."/>
            <person name="Buschmann H."/>
            <person name="Saint-Marcoux D."/>
            <person name="Ullrich K.K."/>
            <person name="Haas F.B."/>
            <person name="Vanderstraeten L."/>
            <person name="Becker D."/>
            <person name="Lang D."/>
            <person name="Vosolsobe S."/>
            <person name="Rombauts S."/>
            <person name="Wilhelmsson P.K.I."/>
            <person name="Janitza P."/>
            <person name="Kern R."/>
            <person name="Heyl A."/>
            <person name="Rumpler F."/>
            <person name="Villalobos L.I.A.C."/>
            <person name="Clay J.M."/>
            <person name="Skokan R."/>
            <person name="Toyoda A."/>
            <person name="Suzuki Y."/>
            <person name="Kagoshima H."/>
            <person name="Schijlen E."/>
            <person name="Tajeshwar N."/>
            <person name="Catarino B."/>
            <person name="Hetherington A.J."/>
            <person name="Saltykova A."/>
            <person name="Bonnot C."/>
            <person name="Breuninger H."/>
            <person name="Symeonidi A."/>
            <person name="Radhakrishnan G.V."/>
            <person name="Van Nieuwerburgh F."/>
            <person name="Deforce D."/>
            <person name="Chang C."/>
            <person name="Karol K.G."/>
            <person name="Hedrich R."/>
            <person name="Ulvskov P."/>
            <person name="Glockner G."/>
            <person name="Delwiche C.F."/>
            <person name="Petrasek J."/>
            <person name="Van de Peer Y."/>
            <person name="Friml J."/>
            <person name="Beilby M."/>
            <person name="Dolan L."/>
            <person name="Kohara Y."/>
            <person name="Sugano S."/>
            <person name="Fujiyama A."/>
            <person name="Delaux P.-M."/>
            <person name="Quint M."/>
            <person name="TheiBen G."/>
            <person name="Hagemann M."/>
            <person name="Harholt J."/>
            <person name="Dunand C."/>
            <person name="Zachgo S."/>
            <person name="Langdale J."/>
            <person name="Maumus F."/>
            <person name="Straeten D.V.D."/>
            <person name="Gould S.B."/>
            <person name="Rensing S.A."/>
        </authorList>
    </citation>
    <scope>NUCLEOTIDE SEQUENCE [LARGE SCALE GENOMIC DNA]</scope>
    <source>
        <strain evidence="4 5">S276</strain>
    </source>
</reference>
<sequence>MDGWSDRRNKPHLNVMVSSPVGKVFWKSVCMEGKEKDAEAYFRVLDGVIKEIGADIVIGVVMDNARVCVKAGKMVEAAYPNIFHVGCTAHALDLALEDMYKHMPWMAEVVDAGNKVCKFFTNVDKARAMFHNFSPKTKLKRPAATRFATNFPILGSLKELKNALDRCVCNVGWVEKMVRAKQLVAFNAVTAIILDKGDFWNNLNKALDVMQPVVELLRLVDGQGPTISKVYFKMDRVVQRMRALECLSSEEHEAVERILMDRWSFMTSELHCAAAFLDPEHRMQNAQRDPEVRAGFNIWLYSWMPRDKLKEVSFQVDQWVNALGGFSTEEAREQASQQPPALWWKAFGSKHDLLAPQAIKLLGQASSSAACKRNWSLHELIYGRRRTKVMPERMAKIVYNSWNVRLLKSIRRGGGDEIHIPWADDVPVDKKMEDWYADWLKRVHGEVEEEEVVVADAEDEEDEFPLRRTFQCNDEVDERLCEEEDSVLVGTRERDWHECTKLGKYRERELRRRSGSELPVPQELYTEEGYALALATRRAGTWVEGREEGPRRRRTNKGKEKIDDNAPVQCGKRKVVEQQQPRPKRGRPTLAEKAERRARKAEEKAAKAAAAAAATKAAAVKAVAAKAQAAAKAAAKNAAAGKTKRAAIINDDDDDDIPEDIRGDEELEGSTSTSSSLGDTSDSGGGEGTEESDEEEGCEGEVQPEESEEEEGEQAA</sequence>
<dbReference type="Pfam" id="PF05699">
    <property type="entry name" value="Dimer_Tnp_hAT"/>
    <property type="match status" value="1"/>
</dbReference>
<dbReference type="EMBL" id="BFEA01000613">
    <property type="protein sequence ID" value="GBG87440.1"/>
    <property type="molecule type" value="Genomic_DNA"/>
</dbReference>
<protein>
    <submittedName>
        <fullName evidence="4">Uncharacterized protein</fullName>
    </submittedName>
</protein>
<feature type="compositionally biased region" description="Acidic residues" evidence="1">
    <location>
        <begin position="688"/>
        <end position="716"/>
    </location>
</feature>
<evidence type="ECO:0000313" key="5">
    <source>
        <dbReference type="Proteomes" id="UP000265515"/>
    </source>
</evidence>
<feature type="compositionally biased region" description="Low complexity" evidence="1">
    <location>
        <begin position="607"/>
        <end position="649"/>
    </location>
</feature>
<feature type="compositionally biased region" description="Acidic residues" evidence="1">
    <location>
        <begin position="650"/>
        <end position="668"/>
    </location>
</feature>